<dbReference type="Proteomes" id="UP000233469">
    <property type="component" value="Unassembled WGS sequence"/>
</dbReference>
<feature type="compositionally biased region" description="Polar residues" evidence="1">
    <location>
        <begin position="35"/>
        <end position="65"/>
    </location>
</feature>
<proteinExistence type="predicted"/>
<comment type="caution">
    <text evidence="2">The sequence shown here is derived from an EMBL/GenBank/DDBJ whole genome shotgun (WGS) entry which is preliminary data.</text>
</comment>
<feature type="compositionally biased region" description="Polar residues" evidence="1">
    <location>
        <begin position="104"/>
        <end position="120"/>
    </location>
</feature>
<dbReference type="PANTHER" id="PTHR12751:SF18">
    <property type="entry name" value="PHOSPHATASE AND ACTIN REGULATOR 1"/>
    <property type="match status" value="1"/>
</dbReference>
<dbReference type="PANTHER" id="PTHR12751">
    <property type="entry name" value="PHOSPHATASE AND ACTIN REGULATOR PHACTR"/>
    <property type="match status" value="1"/>
</dbReference>
<organism evidence="2 3">
    <name type="scientific">Rhizophagus irregularis</name>
    <dbReference type="NCBI Taxonomy" id="588596"/>
    <lineage>
        <taxon>Eukaryota</taxon>
        <taxon>Fungi</taxon>
        <taxon>Fungi incertae sedis</taxon>
        <taxon>Mucoromycota</taxon>
        <taxon>Glomeromycotina</taxon>
        <taxon>Glomeromycetes</taxon>
        <taxon>Glomerales</taxon>
        <taxon>Glomeraceae</taxon>
        <taxon>Rhizophagus</taxon>
    </lineage>
</organism>
<dbReference type="VEuPathDB" id="FungiDB:RhiirA1_410733"/>
<dbReference type="GO" id="GO:0030036">
    <property type="term" value="P:actin cytoskeleton organization"/>
    <property type="evidence" value="ECO:0007669"/>
    <property type="project" value="TreeGrafter"/>
</dbReference>
<evidence type="ECO:0000313" key="2">
    <source>
        <dbReference type="EMBL" id="PKK78621.1"/>
    </source>
</evidence>
<sequence>MRENDNNEEKQQNDNGNERVDDDPDEKSSIPPRLSSLQSLDNDSPNHFKQQNSTSPLCNQFRINKSPSRPSSLPAPAKDKEPSSSATTPRRLSVPAPPSIIKPDNNNNNQSKSPFVNLGANGTRSVPSLVLLRDTDIPPAPSTPSSIKKLQFSSKILVHETWTREDYDRRGDQSTCNKLTPILAQKIKDELNEYKTVEMQVHEDSKNNTHYFA</sequence>
<name>A0A2N1NXS7_9GLOM</name>
<gene>
    <name evidence="2" type="ORF">RhiirC2_508657</name>
</gene>
<reference evidence="2 3" key="1">
    <citation type="submission" date="2016-04" db="EMBL/GenBank/DDBJ databases">
        <title>Genome analyses suggest a sexual origin of heterokaryosis in a supposedly ancient asexual fungus.</title>
        <authorList>
            <person name="Ropars J."/>
            <person name="Sedzielewska K."/>
            <person name="Noel J."/>
            <person name="Charron P."/>
            <person name="Farinelli L."/>
            <person name="Marton T."/>
            <person name="Kruger M."/>
            <person name="Pelin A."/>
            <person name="Brachmann A."/>
            <person name="Corradi N."/>
        </authorList>
    </citation>
    <scope>NUCLEOTIDE SEQUENCE [LARGE SCALE GENOMIC DNA]</scope>
    <source>
        <strain evidence="2 3">C2</strain>
    </source>
</reference>
<feature type="region of interest" description="Disordered" evidence="1">
    <location>
        <begin position="1"/>
        <end position="120"/>
    </location>
</feature>
<evidence type="ECO:0000256" key="1">
    <source>
        <dbReference type="SAM" id="MobiDB-lite"/>
    </source>
</evidence>
<dbReference type="VEuPathDB" id="FungiDB:RhiirFUN_020908"/>
<feature type="compositionally biased region" description="Basic and acidic residues" evidence="1">
    <location>
        <begin position="1"/>
        <end position="19"/>
    </location>
</feature>
<accession>A0A2N1NXS7</accession>
<dbReference type="EMBL" id="LLXL01000075">
    <property type="protein sequence ID" value="PKK78621.1"/>
    <property type="molecule type" value="Genomic_DNA"/>
</dbReference>
<protein>
    <submittedName>
        <fullName evidence="2">Uncharacterized protein</fullName>
    </submittedName>
</protein>
<reference evidence="2 3" key="2">
    <citation type="submission" date="2017-10" db="EMBL/GenBank/DDBJ databases">
        <title>Extensive intraspecific genome diversity in a model arbuscular mycorrhizal fungus.</title>
        <authorList>
            <person name="Chen E.C.H."/>
            <person name="Morin E."/>
            <person name="Baudet D."/>
            <person name="Noel J."/>
            <person name="Ndikumana S."/>
            <person name="Charron P."/>
            <person name="St-Onge C."/>
            <person name="Giorgi J."/>
            <person name="Grigoriev I.V."/>
            <person name="Roux C."/>
            <person name="Martin F.M."/>
            <person name="Corradi N."/>
        </authorList>
    </citation>
    <scope>NUCLEOTIDE SEQUENCE [LARGE SCALE GENOMIC DNA]</scope>
    <source>
        <strain evidence="2 3">C2</strain>
    </source>
</reference>
<dbReference type="VEuPathDB" id="FungiDB:FUN_019457"/>
<evidence type="ECO:0000313" key="3">
    <source>
        <dbReference type="Proteomes" id="UP000233469"/>
    </source>
</evidence>
<dbReference type="GO" id="GO:0003779">
    <property type="term" value="F:actin binding"/>
    <property type="evidence" value="ECO:0007669"/>
    <property type="project" value="TreeGrafter"/>
</dbReference>
<feature type="compositionally biased region" description="Low complexity" evidence="1">
    <location>
        <begin position="66"/>
        <end position="76"/>
    </location>
</feature>
<dbReference type="AlphaFoldDB" id="A0A2N1NXS7"/>